<evidence type="ECO:0000256" key="4">
    <source>
        <dbReference type="ARBA" id="ARBA00022801"/>
    </source>
</evidence>
<evidence type="ECO:0000313" key="9">
    <source>
        <dbReference type="EMBL" id="OUS42612.1"/>
    </source>
</evidence>
<evidence type="ECO:0000259" key="8">
    <source>
        <dbReference type="PROSITE" id="PS51462"/>
    </source>
</evidence>
<dbReference type="InterPro" id="IPR001763">
    <property type="entry name" value="Rhodanese-like_dom"/>
</dbReference>
<dbReference type="eggNOG" id="KOG3084">
    <property type="taxonomic scope" value="Eukaryota"/>
</dbReference>
<evidence type="ECO:0000256" key="1">
    <source>
        <dbReference type="ARBA" id="ARBA00001946"/>
    </source>
</evidence>
<evidence type="ECO:0000256" key="6">
    <source>
        <dbReference type="ARBA" id="ARBA00023027"/>
    </source>
</evidence>
<feature type="domain" description="Rhodanese" evidence="7">
    <location>
        <begin position="578"/>
        <end position="699"/>
    </location>
</feature>
<dbReference type="SUPFAM" id="SSF55811">
    <property type="entry name" value="Nudix"/>
    <property type="match status" value="1"/>
</dbReference>
<dbReference type="InterPro" id="IPR050241">
    <property type="entry name" value="NAD-cap_RNA_hydrolase_NudC"/>
</dbReference>
<sequence length="753" mass="83097">MTTTRVTALRYDAHPYLEGADASVKEYVEVANEPDAVAFATTRNGGKTLCERSGGRLDFNDGARALHVGRDVMRGNRAVFIVCLDDDDDGVRAAFEKAAGGSELALRDTKEASYAFDMADAAIVARGAALSAWREKQKFCRQCGAPAPKIVGAGRKVVCGNCRASEYPDLMPCCLALITCGNYILLGRNKRWPQNFYSLIAGFVERSESLEACVAREALEEAMIAVDPKSIEYVRCQPWPFPNQLMIGFRASAAPERLGPLKMPPQPQTHDGELADARWFHVDYLASRLAPDRAFADPRGAEGENEIPFGEIALPGEHALARVLVQDWVEEKMSYRRRRCDDRLVTTVVEGSFFTECALSSGDDEDDDNDSSVFEKAESLHFVMAEVLLAQEGQAPVVLRAAPGDLSKVHQDVVAEIERVGQGARAVAFVRATGRILCARDDDGAQRINVKMLSETSDEGFDARKIVVAMMQKACPFHDFAFVETVSNQTPSRVTERSIDAMALAMKSMTSTKASIASRRTATGRVRGHRAVTRSARVDGGIYKEPHHGFSDEFIEETCEKFPEEGICDTYEAMVLLVAGGYSILDVRAKSEIEFVGNFPLRNAAHGAKFKEIPVINATRKYDSEVGAKVYQQTINADFKSMVERVFPDKEAKIVVACSDGRNRTLQALEMMDEMGYVNICGLRGGYNMWNREFDSNFRRRNLPGVFKEEYQHGADGCGVHATGAGFQNQDAFQFADWRDDTEWLDALEAVAA</sequence>
<dbReference type="InterPro" id="IPR049734">
    <property type="entry name" value="NudC-like_C"/>
</dbReference>
<dbReference type="Pfam" id="PF00293">
    <property type="entry name" value="NUDIX"/>
    <property type="match status" value="1"/>
</dbReference>
<dbReference type="EMBL" id="KZ155838">
    <property type="protein sequence ID" value="OUS42612.1"/>
    <property type="molecule type" value="Genomic_DNA"/>
</dbReference>
<dbReference type="AlphaFoldDB" id="A0A1Y5I627"/>
<keyword evidence="4" id="KW-0378">Hydrolase</keyword>
<dbReference type="Proteomes" id="UP000195557">
    <property type="component" value="Unassembled WGS sequence"/>
</dbReference>
<dbReference type="PROSITE" id="PS51462">
    <property type="entry name" value="NUDIX"/>
    <property type="match status" value="1"/>
</dbReference>
<comment type="cofactor">
    <cofactor evidence="1">
        <name>Mg(2+)</name>
        <dbReference type="ChEBI" id="CHEBI:18420"/>
    </cofactor>
</comment>
<dbReference type="GO" id="GO:0019677">
    <property type="term" value="P:NAD+ catabolic process"/>
    <property type="evidence" value="ECO:0007669"/>
    <property type="project" value="TreeGrafter"/>
</dbReference>
<dbReference type="GO" id="GO:0035529">
    <property type="term" value="F:NADH pyrophosphatase activity"/>
    <property type="evidence" value="ECO:0007669"/>
    <property type="project" value="TreeGrafter"/>
</dbReference>
<name>A0A1Y5I627_OSTTA</name>
<dbReference type="GO" id="GO:0046872">
    <property type="term" value="F:metal ion binding"/>
    <property type="evidence" value="ECO:0007669"/>
    <property type="project" value="UniProtKB-KW"/>
</dbReference>
<dbReference type="CDD" id="cd00158">
    <property type="entry name" value="RHOD"/>
    <property type="match status" value="1"/>
</dbReference>
<dbReference type="EC" id="3.6.1.22" evidence="2"/>
<evidence type="ECO:0000259" key="7">
    <source>
        <dbReference type="PROSITE" id="PS50206"/>
    </source>
</evidence>
<accession>A0A1Y5I627</accession>
<dbReference type="PROSITE" id="PS50206">
    <property type="entry name" value="RHODANESE_3"/>
    <property type="match status" value="1"/>
</dbReference>
<keyword evidence="6" id="KW-0520">NAD</keyword>
<dbReference type="SUPFAM" id="SSF52821">
    <property type="entry name" value="Rhodanese/Cell cycle control phosphatase"/>
    <property type="match status" value="1"/>
</dbReference>
<evidence type="ECO:0000256" key="5">
    <source>
        <dbReference type="ARBA" id="ARBA00022842"/>
    </source>
</evidence>
<organism evidence="9">
    <name type="scientific">Ostreococcus tauri</name>
    <name type="common">Marine green alga</name>
    <dbReference type="NCBI Taxonomy" id="70448"/>
    <lineage>
        <taxon>Eukaryota</taxon>
        <taxon>Viridiplantae</taxon>
        <taxon>Chlorophyta</taxon>
        <taxon>Mamiellophyceae</taxon>
        <taxon>Mamiellales</taxon>
        <taxon>Bathycoccaceae</taxon>
        <taxon>Ostreococcus</taxon>
    </lineage>
</organism>
<protein>
    <recommendedName>
        <fullName evidence="2">NAD(+) diphosphatase</fullName>
        <ecNumber evidence="2">3.6.1.22</ecNumber>
    </recommendedName>
</protein>
<dbReference type="CDD" id="cd03429">
    <property type="entry name" value="NUDIX_NADH_pyrophosphatase_Nudt13"/>
    <property type="match status" value="1"/>
</dbReference>
<dbReference type="InterPro" id="IPR015797">
    <property type="entry name" value="NUDIX_hydrolase-like_dom_sf"/>
</dbReference>
<keyword evidence="5" id="KW-0460">Magnesium</keyword>
<dbReference type="InterPro" id="IPR000086">
    <property type="entry name" value="NUDIX_hydrolase_dom"/>
</dbReference>
<feature type="domain" description="Nudix hydrolase" evidence="8">
    <location>
        <begin position="169"/>
        <end position="302"/>
    </location>
</feature>
<reference evidence="9" key="1">
    <citation type="submission" date="2017-04" db="EMBL/GenBank/DDBJ databases">
        <title>Population genomics of picophytoplankton unveils novel chromosome hypervariability.</title>
        <authorList>
            <consortium name="DOE Joint Genome Institute"/>
            <person name="Blanc-Mathieu R."/>
            <person name="Krasovec M."/>
            <person name="Hebrard M."/>
            <person name="Yau S."/>
            <person name="Desgranges E."/>
            <person name="Martin J."/>
            <person name="Schackwitz W."/>
            <person name="Kuo A."/>
            <person name="Salin G."/>
            <person name="Donnadieu C."/>
            <person name="Desdevises Y."/>
            <person name="Sanchez-Ferandin S."/>
            <person name="Moreau H."/>
            <person name="Rivals E."/>
            <person name="Grigoriev I.V."/>
            <person name="Grimsley N."/>
            <person name="Eyre-Walker A."/>
            <person name="Piganeau G."/>
        </authorList>
    </citation>
    <scope>NUCLEOTIDE SEQUENCE [LARGE SCALE GENOMIC DNA]</scope>
    <source>
        <strain evidence="9">RCC 1115</strain>
    </source>
</reference>
<dbReference type="Gene3D" id="3.40.250.10">
    <property type="entry name" value="Rhodanese-like domain"/>
    <property type="match status" value="1"/>
</dbReference>
<dbReference type="Gene3D" id="3.90.79.20">
    <property type="match status" value="1"/>
</dbReference>
<dbReference type="GO" id="GO:0005829">
    <property type="term" value="C:cytosol"/>
    <property type="evidence" value="ECO:0007669"/>
    <property type="project" value="TreeGrafter"/>
</dbReference>
<evidence type="ECO:0000256" key="2">
    <source>
        <dbReference type="ARBA" id="ARBA00012381"/>
    </source>
</evidence>
<keyword evidence="3" id="KW-0479">Metal-binding</keyword>
<proteinExistence type="predicted"/>
<dbReference type="PANTHER" id="PTHR42904">
    <property type="entry name" value="NUDIX HYDROLASE, NUDC SUBFAMILY"/>
    <property type="match status" value="1"/>
</dbReference>
<dbReference type="InterPro" id="IPR036873">
    <property type="entry name" value="Rhodanese-like_dom_sf"/>
</dbReference>
<dbReference type="NCBIfam" id="NF001299">
    <property type="entry name" value="PRK00241.1"/>
    <property type="match status" value="1"/>
</dbReference>
<dbReference type="Gene3D" id="3.90.79.10">
    <property type="entry name" value="Nucleoside Triphosphate Pyrophosphohydrolase"/>
    <property type="match status" value="1"/>
</dbReference>
<evidence type="ECO:0000256" key="3">
    <source>
        <dbReference type="ARBA" id="ARBA00022723"/>
    </source>
</evidence>
<dbReference type="GO" id="GO:0006742">
    <property type="term" value="P:NADP+ catabolic process"/>
    <property type="evidence" value="ECO:0007669"/>
    <property type="project" value="TreeGrafter"/>
</dbReference>
<dbReference type="Pfam" id="PF00581">
    <property type="entry name" value="Rhodanese"/>
    <property type="match status" value="1"/>
</dbReference>
<dbReference type="PANTHER" id="PTHR42904:SF8">
    <property type="entry name" value="NAD(+) DIPHOSPHATASE"/>
    <property type="match status" value="1"/>
</dbReference>
<dbReference type="GO" id="GO:0005777">
    <property type="term" value="C:peroxisome"/>
    <property type="evidence" value="ECO:0007669"/>
    <property type="project" value="TreeGrafter"/>
</dbReference>
<gene>
    <name evidence="9" type="ORF">BE221DRAFT_201462</name>
</gene>